<sequence>MYKILVKLTSRGQIRSLICAEPIPNNILCLRGINGTNRPNSHSWFTGWQLSSASFIRILATSLTLAISSSSNFPFLTLAFTTFYSL</sequence>
<proteinExistence type="predicted"/>
<organism evidence="1">
    <name type="scientific">Glycine soja</name>
    <name type="common">Wild soybean</name>
    <dbReference type="NCBI Taxonomy" id="3848"/>
    <lineage>
        <taxon>Eukaryota</taxon>
        <taxon>Viridiplantae</taxon>
        <taxon>Streptophyta</taxon>
        <taxon>Embryophyta</taxon>
        <taxon>Tracheophyta</taxon>
        <taxon>Spermatophyta</taxon>
        <taxon>Magnoliopsida</taxon>
        <taxon>eudicotyledons</taxon>
        <taxon>Gunneridae</taxon>
        <taxon>Pentapetalae</taxon>
        <taxon>rosids</taxon>
        <taxon>fabids</taxon>
        <taxon>Fabales</taxon>
        <taxon>Fabaceae</taxon>
        <taxon>Papilionoideae</taxon>
        <taxon>50 kb inversion clade</taxon>
        <taxon>NPAAA clade</taxon>
        <taxon>indigoferoid/millettioid clade</taxon>
        <taxon>Phaseoleae</taxon>
        <taxon>Glycine</taxon>
        <taxon>Glycine subgen. Soja</taxon>
    </lineage>
</organism>
<dbReference type="AlphaFoldDB" id="A0A0B2SQA7"/>
<protein>
    <submittedName>
        <fullName evidence="1">Uncharacterized protein</fullName>
    </submittedName>
</protein>
<dbReference type="EMBL" id="KN641209">
    <property type="protein sequence ID" value="KHN46432.1"/>
    <property type="molecule type" value="Genomic_DNA"/>
</dbReference>
<dbReference type="Proteomes" id="UP000053555">
    <property type="component" value="Unassembled WGS sequence"/>
</dbReference>
<name>A0A0B2SQA7_GLYSO</name>
<evidence type="ECO:0000313" key="1">
    <source>
        <dbReference type="EMBL" id="KHN46432.1"/>
    </source>
</evidence>
<reference evidence="1" key="1">
    <citation type="submission" date="2014-07" db="EMBL/GenBank/DDBJ databases">
        <title>Identification of a novel salt tolerance gene in wild soybean by whole-genome sequencing.</title>
        <authorList>
            <person name="Lam H.-M."/>
            <person name="Qi X."/>
            <person name="Li M.-W."/>
            <person name="Liu X."/>
            <person name="Xie M."/>
            <person name="Ni M."/>
            <person name="Xu X."/>
        </authorList>
    </citation>
    <scope>NUCLEOTIDE SEQUENCE [LARGE SCALE GENOMIC DNA]</scope>
    <source>
        <tissue evidence="1">Root</tissue>
    </source>
</reference>
<accession>A0A0B2SQA7</accession>
<gene>
    <name evidence="1" type="ORF">glysoja_031750</name>
</gene>